<feature type="region of interest" description="Disordered" evidence="4">
    <location>
        <begin position="419"/>
        <end position="449"/>
    </location>
</feature>
<dbReference type="GO" id="GO:1990077">
    <property type="term" value="C:primosome complex"/>
    <property type="evidence" value="ECO:0007669"/>
    <property type="project" value="UniProtKB-KW"/>
</dbReference>
<dbReference type="InterPro" id="IPR038724">
    <property type="entry name" value="RepA"/>
</dbReference>
<dbReference type="Pfam" id="PF13481">
    <property type="entry name" value="AAA_25"/>
    <property type="match status" value="1"/>
</dbReference>
<keyword evidence="6" id="KW-0547">Nucleotide-binding</keyword>
<dbReference type="SUPFAM" id="SSF52540">
    <property type="entry name" value="P-loop containing nucleoside triphosphate hydrolases"/>
    <property type="match status" value="1"/>
</dbReference>
<dbReference type="Gene3D" id="3.40.50.300">
    <property type="entry name" value="P-loop containing nucleotide triphosphate hydrolases"/>
    <property type="match status" value="1"/>
</dbReference>
<proteinExistence type="predicted"/>
<feature type="domain" description="DNA helicase DnaB-like N-terminal" evidence="5">
    <location>
        <begin position="16"/>
        <end position="112"/>
    </location>
</feature>
<evidence type="ECO:0000313" key="6">
    <source>
        <dbReference type="EMBL" id="EDZ40189.1"/>
    </source>
</evidence>
<dbReference type="GO" id="GO:0005524">
    <property type="term" value="F:ATP binding"/>
    <property type="evidence" value="ECO:0007669"/>
    <property type="project" value="InterPro"/>
</dbReference>
<dbReference type="GO" id="GO:0006269">
    <property type="term" value="P:DNA replication, synthesis of primer"/>
    <property type="evidence" value="ECO:0007669"/>
    <property type="project" value="UniProtKB-KW"/>
</dbReference>
<dbReference type="GO" id="GO:0003678">
    <property type="term" value="F:DNA helicase activity"/>
    <property type="evidence" value="ECO:0007669"/>
    <property type="project" value="InterPro"/>
</dbReference>
<keyword evidence="2" id="KW-0235">DNA replication</keyword>
<keyword evidence="6" id="KW-0067">ATP-binding</keyword>
<evidence type="ECO:0000256" key="1">
    <source>
        <dbReference type="ARBA" id="ARBA00022515"/>
    </source>
</evidence>
<dbReference type="CDD" id="cd01125">
    <property type="entry name" value="RepA_RSF1010_like"/>
    <property type="match status" value="1"/>
</dbReference>
<keyword evidence="6" id="KW-0378">Hydrolase</keyword>
<dbReference type="InterPro" id="IPR036185">
    <property type="entry name" value="DNA_heli_DnaB-like_N_sf"/>
</dbReference>
<dbReference type="SUPFAM" id="SSF48024">
    <property type="entry name" value="N-terminal domain of DnaB helicase"/>
    <property type="match status" value="1"/>
</dbReference>
<dbReference type="InterPro" id="IPR007693">
    <property type="entry name" value="DNA_helicase_DnaB-like_N"/>
</dbReference>
<evidence type="ECO:0000256" key="3">
    <source>
        <dbReference type="ARBA" id="ARBA00023125"/>
    </source>
</evidence>
<dbReference type="EMBL" id="DS995259">
    <property type="protein sequence ID" value="EDZ40189.1"/>
    <property type="molecule type" value="Genomic_DNA"/>
</dbReference>
<evidence type="ECO:0000256" key="2">
    <source>
        <dbReference type="ARBA" id="ARBA00022705"/>
    </source>
</evidence>
<keyword evidence="1" id="KW-0639">Primosome</keyword>
<reference evidence="6" key="2">
    <citation type="journal article" date="2008" name="PLoS Biol.">
        <title>Population genomic analysis of strain variation in Leptospirillum group II bacteria involved in acid mine drainage formation.</title>
        <authorList>
            <person name="Simmons S.L."/>
            <person name="Dibartolo G."/>
            <person name="Denef V.J."/>
            <person name="Goltsman D.S."/>
            <person name="Thelen M.P."/>
            <person name="Banfield J.F."/>
        </authorList>
    </citation>
    <scope>NUCLEOTIDE SEQUENCE [LARGE SCALE GENOMIC DNA]</scope>
</reference>
<protein>
    <submittedName>
        <fullName evidence="6">Probable DNA helicase</fullName>
    </submittedName>
</protein>
<reference evidence="6" key="1">
    <citation type="journal article" date="2004" name="Nature">
        <title>Community structure and metabolism through reconstruction of microbial genomes from the environment.</title>
        <authorList>
            <person name="Tyson G.W."/>
            <person name="Chapman J."/>
            <person name="Hugenholtz P."/>
            <person name="Allen E.E."/>
            <person name="Ram R.J."/>
            <person name="Richardson P.M."/>
            <person name="Solovyev V.V."/>
            <person name="Rubin E.M."/>
            <person name="Rokhsar D.S."/>
            <person name="Banfield J.F."/>
        </authorList>
    </citation>
    <scope>NUCLEOTIDE SEQUENCE [LARGE SCALE GENOMIC DNA]</scope>
</reference>
<organism evidence="6">
    <name type="scientific">Leptospirillum sp. Group II '5-way CG'</name>
    <dbReference type="NCBI Taxonomy" id="419541"/>
    <lineage>
        <taxon>Bacteria</taxon>
        <taxon>Pseudomonadati</taxon>
        <taxon>Nitrospirota</taxon>
        <taxon>Nitrospiria</taxon>
        <taxon>Nitrospirales</taxon>
        <taxon>Nitrospiraceae</taxon>
        <taxon>Leptospirillum</taxon>
    </lineage>
</organism>
<dbReference type="AlphaFoldDB" id="B6AKT5"/>
<gene>
    <name evidence="6" type="ORF">CGL2_11364051</name>
</gene>
<keyword evidence="6" id="KW-0347">Helicase</keyword>
<dbReference type="Gene3D" id="1.10.860.10">
    <property type="entry name" value="DNAb Helicase, Chain A"/>
    <property type="match status" value="1"/>
</dbReference>
<dbReference type="GO" id="GO:0003677">
    <property type="term" value="F:DNA binding"/>
    <property type="evidence" value="ECO:0007669"/>
    <property type="project" value="UniProtKB-KW"/>
</dbReference>
<evidence type="ECO:0000256" key="4">
    <source>
        <dbReference type="SAM" id="MobiDB-lite"/>
    </source>
</evidence>
<name>B6AKT5_9BACT</name>
<dbReference type="InterPro" id="IPR016136">
    <property type="entry name" value="DNA_helicase_N/primase_C"/>
</dbReference>
<dbReference type="Pfam" id="PF00772">
    <property type="entry name" value="DnaB"/>
    <property type="match status" value="1"/>
</dbReference>
<dbReference type="InterPro" id="IPR027417">
    <property type="entry name" value="P-loop_NTPase"/>
</dbReference>
<evidence type="ECO:0000259" key="5">
    <source>
        <dbReference type="Pfam" id="PF00772"/>
    </source>
</evidence>
<accession>B6AKT5</accession>
<sequence length="455" mass="50056">MTAPAVRRPAEVLRDLPIDIENEKNLIWCLLREPGLLRDDSLSFSVEDFHFAPHRRIIRAIIDLDRDEITVDPGMVRNRLEDPSDRAYLDSLIDDMWASPSNAKFYAEKLREVAVRRRALFDADRLTRAASSGVPEDIAKVYGELSKREATEEAGFPVIRPSIAFSKILPPPVYVLPSLRPRTVGLIVAQEGVGKSFLALEIGLARASGCDLTGIGITGPGKGVIYFSKEDPPEIIEERLQSIAPLIPGENRAKADGLEIVSLYGRQATLVSEKSEVNEKLVRQIIKTGTGKDLLIFDTLRKLHHLEENSSGEMSVLLEIFDRIALETGAAILLIHHTNKTANLNGQQGDQSSARGSNAIVGNTRWSLHLETVKDDSGGKKIRVSIPRAAYGPEGGEWWLERSEGGVLVASDSIIAETPQKSSKKPTLTKLKGGKKDEEDISGYQDPFDGIIPTF</sequence>
<keyword evidence="3" id="KW-0238">DNA-binding</keyword>